<feature type="compositionally biased region" description="Basic and acidic residues" evidence="1">
    <location>
        <begin position="231"/>
        <end position="249"/>
    </location>
</feature>
<feature type="compositionally biased region" description="Polar residues" evidence="1">
    <location>
        <begin position="149"/>
        <end position="165"/>
    </location>
</feature>
<dbReference type="GO" id="GO:0005778">
    <property type="term" value="C:peroxisomal membrane"/>
    <property type="evidence" value="ECO:0007669"/>
    <property type="project" value="InterPro"/>
</dbReference>
<dbReference type="EMBL" id="ML210275">
    <property type="protein sequence ID" value="TFK21212.1"/>
    <property type="molecule type" value="Genomic_DNA"/>
</dbReference>
<feature type="region of interest" description="Disordered" evidence="1">
    <location>
        <begin position="222"/>
        <end position="264"/>
    </location>
</feature>
<evidence type="ECO:0000256" key="1">
    <source>
        <dbReference type="SAM" id="MobiDB-lite"/>
    </source>
</evidence>
<sequence>MGLSKLVPSRKTVAKTAGWFGGMYLANGYIQQRLQDAREALERDRQAQENLTRRFDHTQDTSSYTVLALLPELSAQILGEMDVEGITKELQARSRARVQPSYGAVAASAPAPTASASPVPASASATQASTTPAQAQATLEPPLERAARPTTSCTGTSNDRTPSLASSIDMIHDSDLASSTSASDSLVSGSLDSTPASSQAQGFLGEKGVDASDVGKGVHVDGVVSGVLNGDGDREHEQGQQKGEQRETPQDAMSSSFSSVGSTTSLSEESAVRVDLSESIQSSLGFSSLSASELSTGSPLADPRTKAELWNEVKILTLTRTLTTLYSLTLLTLLTNLQLTILARGKYVLAVFDEEREEEVRRRVEERFGSGLGEVGALVGGMVWGGVKDRVGGVLRGCGVDLGALVGGGGLEEDFEKLLTGLTDPRLDQSRDNDEDVEEKKKREAGERFRLEEETENKYLTLSWWVLHVGWKDVGERVRRGVEEVFDGGFEKGLGYGGLVCGEFRCGVGCECGFAVSRERERAGLSWSVLSGLPVMTSQGGTGPDGMGASALVDLELERRRWLEDMDIVSLKTKLSAQDLHRLVGDVRRRVEYEVTFEGRERRVDFLSSLLPSTPETIHHVLVQGGFTPPPNPTAHPADTATQDATDDSTLSSSQLSTSNHSFVEYFGRDGFNDDEDKEGSAGNDTPPPPATLHGRPDLVHSSLDGADGVQESARPDPYPHISGDKAFCALVDETRDVVRGVEFGVVVERCLDRAVEVLFDGLERNVFVEGGNAQGQAKGKGKGKAVDRGASIVEVADGQELQLQEEEEEVRIRLAGLLPGLARWSQLALDGLPNELVDNLLATYEVGSLSAIVFGRFEEWLR</sequence>
<dbReference type="PANTHER" id="PTHR28080">
    <property type="entry name" value="PEROXISOMAL BIOGENESIS FACTOR 3"/>
    <property type="match status" value="1"/>
</dbReference>
<dbReference type="InterPro" id="IPR006966">
    <property type="entry name" value="Peroxin-3"/>
</dbReference>
<dbReference type="GO" id="GO:0045046">
    <property type="term" value="P:protein import into peroxisome membrane"/>
    <property type="evidence" value="ECO:0007669"/>
    <property type="project" value="TreeGrafter"/>
</dbReference>
<protein>
    <recommendedName>
        <fullName evidence="4">Peroxin-3</fullName>
    </recommendedName>
</protein>
<proteinExistence type="predicted"/>
<dbReference type="PANTHER" id="PTHR28080:SF1">
    <property type="entry name" value="PEROXISOMAL BIOGENESIS FACTOR 3"/>
    <property type="match status" value="1"/>
</dbReference>
<feature type="compositionally biased region" description="Low complexity" evidence="1">
    <location>
        <begin position="639"/>
        <end position="659"/>
    </location>
</feature>
<dbReference type="OrthoDB" id="45930at2759"/>
<feature type="compositionally biased region" description="Low complexity" evidence="1">
    <location>
        <begin position="254"/>
        <end position="264"/>
    </location>
</feature>
<feature type="region of interest" description="Disordered" evidence="1">
    <location>
        <begin position="109"/>
        <end position="165"/>
    </location>
</feature>
<keyword evidence="3" id="KW-1185">Reference proteome</keyword>
<organism evidence="2 3">
    <name type="scientific">Coprinopsis marcescibilis</name>
    <name type="common">Agaric fungus</name>
    <name type="synonym">Psathyrella marcescibilis</name>
    <dbReference type="NCBI Taxonomy" id="230819"/>
    <lineage>
        <taxon>Eukaryota</taxon>
        <taxon>Fungi</taxon>
        <taxon>Dikarya</taxon>
        <taxon>Basidiomycota</taxon>
        <taxon>Agaricomycotina</taxon>
        <taxon>Agaricomycetes</taxon>
        <taxon>Agaricomycetidae</taxon>
        <taxon>Agaricales</taxon>
        <taxon>Agaricineae</taxon>
        <taxon>Psathyrellaceae</taxon>
        <taxon>Coprinopsis</taxon>
    </lineage>
</organism>
<dbReference type="STRING" id="230819.A0A5C3KM03"/>
<name>A0A5C3KM03_COPMA</name>
<evidence type="ECO:0000313" key="2">
    <source>
        <dbReference type="EMBL" id="TFK21212.1"/>
    </source>
</evidence>
<dbReference type="AlphaFoldDB" id="A0A5C3KM03"/>
<gene>
    <name evidence="2" type="ORF">FA15DRAFT_696488</name>
</gene>
<feature type="region of interest" description="Disordered" evidence="1">
    <location>
        <begin position="179"/>
        <end position="199"/>
    </location>
</feature>
<dbReference type="GO" id="GO:0030674">
    <property type="term" value="F:protein-macromolecule adaptor activity"/>
    <property type="evidence" value="ECO:0007669"/>
    <property type="project" value="TreeGrafter"/>
</dbReference>
<accession>A0A5C3KM03</accession>
<evidence type="ECO:0000313" key="3">
    <source>
        <dbReference type="Proteomes" id="UP000307440"/>
    </source>
</evidence>
<dbReference type="Proteomes" id="UP000307440">
    <property type="component" value="Unassembled WGS sequence"/>
</dbReference>
<dbReference type="Pfam" id="PF04882">
    <property type="entry name" value="Peroxin-3"/>
    <property type="match status" value="2"/>
</dbReference>
<feature type="region of interest" description="Disordered" evidence="1">
    <location>
        <begin position="623"/>
        <end position="716"/>
    </location>
</feature>
<reference evidence="2 3" key="1">
    <citation type="journal article" date="2019" name="Nat. Ecol. Evol.">
        <title>Megaphylogeny resolves global patterns of mushroom evolution.</title>
        <authorList>
            <person name="Varga T."/>
            <person name="Krizsan K."/>
            <person name="Foldi C."/>
            <person name="Dima B."/>
            <person name="Sanchez-Garcia M."/>
            <person name="Sanchez-Ramirez S."/>
            <person name="Szollosi G.J."/>
            <person name="Szarkandi J.G."/>
            <person name="Papp V."/>
            <person name="Albert L."/>
            <person name="Andreopoulos W."/>
            <person name="Angelini C."/>
            <person name="Antonin V."/>
            <person name="Barry K.W."/>
            <person name="Bougher N.L."/>
            <person name="Buchanan P."/>
            <person name="Buyck B."/>
            <person name="Bense V."/>
            <person name="Catcheside P."/>
            <person name="Chovatia M."/>
            <person name="Cooper J."/>
            <person name="Damon W."/>
            <person name="Desjardin D."/>
            <person name="Finy P."/>
            <person name="Geml J."/>
            <person name="Haridas S."/>
            <person name="Hughes K."/>
            <person name="Justo A."/>
            <person name="Karasinski D."/>
            <person name="Kautmanova I."/>
            <person name="Kiss B."/>
            <person name="Kocsube S."/>
            <person name="Kotiranta H."/>
            <person name="LaButti K.M."/>
            <person name="Lechner B.E."/>
            <person name="Liimatainen K."/>
            <person name="Lipzen A."/>
            <person name="Lukacs Z."/>
            <person name="Mihaltcheva S."/>
            <person name="Morgado L.N."/>
            <person name="Niskanen T."/>
            <person name="Noordeloos M.E."/>
            <person name="Ohm R.A."/>
            <person name="Ortiz-Santana B."/>
            <person name="Ovrebo C."/>
            <person name="Racz N."/>
            <person name="Riley R."/>
            <person name="Savchenko A."/>
            <person name="Shiryaev A."/>
            <person name="Soop K."/>
            <person name="Spirin V."/>
            <person name="Szebenyi C."/>
            <person name="Tomsovsky M."/>
            <person name="Tulloss R.E."/>
            <person name="Uehling J."/>
            <person name="Grigoriev I.V."/>
            <person name="Vagvolgyi C."/>
            <person name="Papp T."/>
            <person name="Martin F.M."/>
            <person name="Miettinen O."/>
            <person name="Hibbett D.S."/>
            <person name="Nagy L.G."/>
        </authorList>
    </citation>
    <scope>NUCLEOTIDE SEQUENCE [LARGE SCALE GENOMIC DNA]</scope>
    <source>
        <strain evidence="2 3">CBS 121175</strain>
    </source>
</reference>
<feature type="compositionally biased region" description="Low complexity" evidence="1">
    <location>
        <begin position="109"/>
        <end position="138"/>
    </location>
</feature>
<evidence type="ECO:0008006" key="4">
    <source>
        <dbReference type="Google" id="ProtNLM"/>
    </source>
</evidence>
<feature type="compositionally biased region" description="Low complexity" evidence="1">
    <location>
        <begin position="179"/>
        <end position="194"/>
    </location>
</feature>